<gene>
    <name evidence="1" type="ORF">Nepgr_024450</name>
</gene>
<protein>
    <submittedName>
        <fullName evidence="1">Uncharacterized protein</fullName>
    </submittedName>
</protein>
<dbReference type="EMBL" id="BSYO01000025">
    <property type="protein sequence ID" value="GMH22607.1"/>
    <property type="molecule type" value="Genomic_DNA"/>
</dbReference>
<evidence type="ECO:0000313" key="2">
    <source>
        <dbReference type="Proteomes" id="UP001279734"/>
    </source>
</evidence>
<comment type="caution">
    <text evidence="1">The sequence shown here is derived from an EMBL/GenBank/DDBJ whole genome shotgun (WGS) entry which is preliminary data.</text>
</comment>
<name>A0AAD3T5Z4_NEPGR</name>
<organism evidence="1 2">
    <name type="scientific">Nepenthes gracilis</name>
    <name type="common">Slender pitcher plant</name>
    <dbReference type="NCBI Taxonomy" id="150966"/>
    <lineage>
        <taxon>Eukaryota</taxon>
        <taxon>Viridiplantae</taxon>
        <taxon>Streptophyta</taxon>
        <taxon>Embryophyta</taxon>
        <taxon>Tracheophyta</taxon>
        <taxon>Spermatophyta</taxon>
        <taxon>Magnoliopsida</taxon>
        <taxon>eudicotyledons</taxon>
        <taxon>Gunneridae</taxon>
        <taxon>Pentapetalae</taxon>
        <taxon>Caryophyllales</taxon>
        <taxon>Nepenthaceae</taxon>
        <taxon>Nepenthes</taxon>
    </lineage>
</organism>
<proteinExistence type="predicted"/>
<reference evidence="1" key="1">
    <citation type="submission" date="2023-05" db="EMBL/GenBank/DDBJ databases">
        <title>Nepenthes gracilis genome sequencing.</title>
        <authorList>
            <person name="Fukushima K."/>
        </authorList>
    </citation>
    <scope>NUCLEOTIDE SEQUENCE</scope>
    <source>
        <strain evidence="1">SING2019-196</strain>
    </source>
</reference>
<dbReference type="AlphaFoldDB" id="A0AAD3T5Z4"/>
<keyword evidence="2" id="KW-1185">Reference proteome</keyword>
<accession>A0AAD3T5Z4</accession>
<sequence length="183" mass="19818">MEAIKARIVPTLGTLILLVIGANGFTTRQMFLGIVASLVLIVASFEAAEAEPLEFQADTERVIVGIDQAIIAVKTGEMAWTASKLNHQGLDLAGQVETVQAVVHTHSCDRVLTLTALGQKQDQVEEGLLKFSLKRDSKDCPEFLRPTLHSTMHGPGGVCEVVYMYGLDADLANSKGGYRSHRQ</sequence>
<evidence type="ECO:0000313" key="1">
    <source>
        <dbReference type="EMBL" id="GMH22607.1"/>
    </source>
</evidence>
<dbReference type="Proteomes" id="UP001279734">
    <property type="component" value="Unassembled WGS sequence"/>
</dbReference>